<reference evidence="1 2" key="2">
    <citation type="submission" date="2018-11" db="EMBL/GenBank/DDBJ databases">
        <authorList>
            <consortium name="Pathogen Informatics"/>
        </authorList>
    </citation>
    <scope>NUCLEOTIDE SEQUENCE [LARGE SCALE GENOMIC DNA]</scope>
    <source>
        <strain evidence="1 2">Costa Rica</strain>
    </source>
</reference>
<evidence type="ECO:0000313" key="2">
    <source>
        <dbReference type="Proteomes" id="UP000267027"/>
    </source>
</evidence>
<gene>
    <name evidence="1" type="ORF">ACOC_LOCUS472</name>
</gene>
<reference evidence="3" key="1">
    <citation type="submission" date="2017-02" db="UniProtKB">
        <authorList>
            <consortium name="WormBaseParasite"/>
        </authorList>
    </citation>
    <scope>IDENTIFICATION</scope>
</reference>
<evidence type="ECO:0000313" key="1">
    <source>
        <dbReference type="EMBL" id="VDM52057.1"/>
    </source>
</evidence>
<accession>A0A0R3PAC1</accession>
<proteinExistence type="predicted"/>
<name>A0A0R3PAC1_ANGCS</name>
<organism evidence="3">
    <name type="scientific">Angiostrongylus costaricensis</name>
    <name type="common">Nematode worm</name>
    <dbReference type="NCBI Taxonomy" id="334426"/>
    <lineage>
        <taxon>Eukaryota</taxon>
        <taxon>Metazoa</taxon>
        <taxon>Ecdysozoa</taxon>
        <taxon>Nematoda</taxon>
        <taxon>Chromadorea</taxon>
        <taxon>Rhabditida</taxon>
        <taxon>Rhabditina</taxon>
        <taxon>Rhabditomorpha</taxon>
        <taxon>Strongyloidea</taxon>
        <taxon>Metastrongylidae</taxon>
        <taxon>Angiostrongylus</taxon>
    </lineage>
</organism>
<keyword evidence="2" id="KW-1185">Reference proteome</keyword>
<dbReference type="WBParaSite" id="ACOC_0000047101-mRNA-1">
    <property type="protein sequence ID" value="ACOC_0000047101-mRNA-1"/>
    <property type="gene ID" value="ACOC_0000047101"/>
</dbReference>
<dbReference type="Proteomes" id="UP000267027">
    <property type="component" value="Unassembled WGS sequence"/>
</dbReference>
<protein>
    <submittedName>
        <fullName evidence="3">Metallothionein-2</fullName>
    </submittedName>
</protein>
<evidence type="ECO:0000313" key="3">
    <source>
        <dbReference type="WBParaSite" id="ACOC_0000047101-mRNA-1"/>
    </source>
</evidence>
<dbReference type="EMBL" id="UYYA01000046">
    <property type="protein sequence ID" value="VDM52057.1"/>
    <property type="molecule type" value="Genomic_DNA"/>
</dbReference>
<dbReference type="AlphaFoldDB" id="A0A0R3PAC1"/>
<sequence length="127" mass="13348">MAVPISPARCVSQHVDDAEGDDLEAIAKHNDRTSRKCNTFALRNNIDMSQLGRTHAKCGCVDGCKCCEGGECEKGCKCCSKGCGCGPDCKCGTSKCCGSESGQKCCDEGKKCGEMGKKCCEGKPCCK</sequence>